<sequence>MLKSFYRREPIIAFAVTIGAVDAVLGGVSQQYSLLWFGLGLSGVAIALRWWQSQQVIERREPVRSAQFLLPPQSSSNSLPMLTMSKKKPPER</sequence>
<dbReference type="AlphaFoldDB" id="A0A7C3KGT0"/>
<keyword evidence="2" id="KW-1133">Transmembrane helix</keyword>
<feature type="compositionally biased region" description="Low complexity" evidence="1">
    <location>
        <begin position="71"/>
        <end position="82"/>
    </location>
</feature>
<proteinExistence type="predicted"/>
<feature type="transmembrane region" description="Helical" evidence="2">
    <location>
        <begin position="12"/>
        <end position="28"/>
    </location>
</feature>
<name>A0A7C3KGT0_9CYAN</name>
<dbReference type="EMBL" id="DSRU01000258">
    <property type="protein sequence ID" value="HFM99588.1"/>
    <property type="molecule type" value="Genomic_DNA"/>
</dbReference>
<feature type="transmembrane region" description="Helical" evidence="2">
    <location>
        <begin position="34"/>
        <end position="51"/>
    </location>
</feature>
<feature type="region of interest" description="Disordered" evidence="1">
    <location>
        <begin position="71"/>
        <end position="92"/>
    </location>
</feature>
<gene>
    <name evidence="3" type="ORF">ENR64_17875</name>
</gene>
<reference evidence="3" key="1">
    <citation type="journal article" date="2020" name="mSystems">
        <title>Genome- and Community-Level Interaction Insights into Carbon Utilization and Element Cycling Functions of Hydrothermarchaeota in Hydrothermal Sediment.</title>
        <authorList>
            <person name="Zhou Z."/>
            <person name="Liu Y."/>
            <person name="Xu W."/>
            <person name="Pan J."/>
            <person name="Luo Z.H."/>
            <person name="Li M."/>
        </authorList>
    </citation>
    <scope>NUCLEOTIDE SEQUENCE [LARGE SCALE GENOMIC DNA]</scope>
    <source>
        <strain evidence="3">SpSt-418</strain>
    </source>
</reference>
<accession>A0A7C3KGT0</accession>
<evidence type="ECO:0000313" key="3">
    <source>
        <dbReference type="EMBL" id="HFM99588.1"/>
    </source>
</evidence>
<comment type="caution">
    <text evidence="3">The sequence shown here is derived from an EMBL/GenBank/DDBJ whole genome shotgun (WGS) entry which is preliminary data.</text>
</comment>
<keyword evidence="2" id="KW-0472">Membrane</keyword>
<protein>
    <submittedName>
        <fullName evidence="3">Uncharacterized protein</fullName>
    </submittedName>
</protein>
<evidence type="ECO:0000256" key="1">
    <source>
        <dbReference type="SAM" id="MobiDB-lite"/>
    </source>
</evidence>
<organism evidence="3">
    <name type="scientific">Oscillatoriales cyanobacterium SpSt-418</name>
    <dbReference type="NCBI Taxonomy" id="2282169"/>
    <lineage>
        <taxon>Bacteria</taxon>
        <taxon>Bacillati</taxon>
        <taxon>Cyanobacteriota</taxon>
        <taxon>Cyanophyceae</taxon>
        <taxon>Oscillatoriophycideae</taxon>
        <taxon>Oscillatoriales</taxon>
    </lineage>
</organism>
<keyword evidence="2" id="KW-0812">Transmembrane</keyword>
<evidence type="ECO:0000256" key="2">
    <source>
        <dbReference type="SAM" id="Phobius"/>
    </source>
</evidence>